<keyword evidence="3" id="KW-0285">Flavoprotein</keyword>
<evidence type="ECO:0000256" key="3">
    <source>
        <dbReference type="ARBA" id="ARBA00022630"/>
    </source>
</evidence>
<dbReference type="Gene3D" id="3.30.9.10">
    <property type="entry name" value="D-Amino Acid Oxidase, subunit A, domain 2"/>
    <property type="match status" value="1"/>
</dbReference>
<comment type="cofactor">
    <cofactor evidence="1">
        <name>FAD</name>
        <dbReference type="ChEBI" id="CHEBI:57692"/>
    </cofactor>
</comment>
<reference evidence="9 10" key="1">
    <citation type="submission" date="2024-09" db="EMBL/GenBank/DDBJ databases">
        <authorList>
            <person name="Sun Q."/>
            <person name="Mori K."/>
        </authorList>
    </citation>
    <scope>NUCLEOTIDE SEQUENCE [LARGE SCALE GENOMIC DNA]</scope>
    <source>
        <strain evidence="9 10">TBRC 1432</strain>
    </source>
</reference>
<evidence type="ECO:0000259" key="8">
    <source>
        <dbReference type="Pfam" id="PF07976"/>
    </source>
</evidence>
<keyword evidence="9" id="KW-0503">Monooxygenase</keyword>
<organism evidence="9 10">
    <name type="scientific">Kutzneria chonburiensis</name>
    <dbReference type="NCBI Taxonomy" id="1483604"/>
    <lineage>
        <taxon>Bacteria</taxon>
        <taxon>Bacillati</taxon>
        <taxon>Actinomycetota</taxon>
        <taxon>Actinomycetes</taxon>
        <taxon>Pseudonocardiales</taxon>
        <taxon>Pseudonocardiaceae</taxon>
        <taxon>Kutzneria</taxon>
    </lineage>
</organism>
<evidence type="ECO:0000256" key="6">
    <source>
        <dbReference type="SAM" id="MobiDB-lite"/>
    </source>
</evidence>
<dbReference type="InterPro" id="IPR050641">
    <property type="entry name" value="RIFMO-like"/>
</dbReference>
<dbReference type="PRINTS" id="PR00420">
    <property type="entry name" value="RNGMNOXGNASE"/>
</dbReference>
<sequence>MQYYLDGFRPGDPDIRPAAPRKTDPADVVDVLVIGNGPAGSIIAAQLAEFPSISTRFIERRETAMEKGQADGVASRTIEMFTAFGLAEKLNREAYRLNETVFWGPDEDNHRIVRTGRTPSTADDLSEYPSVIVNQARLQQILVEKMGNSPTRLQPEFGMEVQNVTVPADPSQPVSVTVRQLTRPGQPETVIHARYVVGCDGARSVVRQSLGLELKGDPQYHAWGVLDVLAQTTFPDIRRRAIIVTPTGGLSVIPREGGYLTRVYVDLGEIQPGDHEQRAQVTKEFIVDKAKQLFAPYAFEPKEITWWSRYEVAQRLTDRFDDVPDEQRGTRSPRVFIAGDACHTHSAKAGQGMNVSMQDTFNLGWKLAAVLEGRSPAGLLDTYNAERQPVAQSLIDFDRAWAPILGGKNPDAPDETLSTDEIRARFQQSRRFTTGLATHYPPSLLIGEDTHQKLATGYPIGMRFYSAQVTRMADSRRMHLGHVHQADGRWRLYAFADGAPITSDTSRLRALCDFLRDSAQSPLRRFTPADADIDAILDVRGILQQSHHDVDPEDLPALLFPVKGSLGLNDYEKAFTPDTDGDIFDQRGIDRDQGALVVVRPDQYVAHVLPLDAHDELAEFLARFMNPVG</sequence>
<dbReference type="PANTHER" id="PTHR43004:SF19">
    <property type="entry name" value="BINDING MONOOXYGENASE, PUTATIVE (JCVI)-RELATED"/>
    <property type="match status" value="1"/>
</dbReference>
<dbReference type="SUPFAM" id="SSF54373">
    <property type="entry name" value="FAD-linked reductases, C-terminal domain"/>
    <property type="match status" value="1"/>
</dbReference>
<dbReference type="InterPro" id="IPR002938">
    <property type="entry name" value="FAD-bd"/>
</dbReference>
<name>A0ABV6MTH8_9PSEU</name>
<protein>
    <submittedName>
        <fullName evidence="9">FAD-dependent monooxygenase</fullName>
    </submittedName>
</protein>
<dbReference type="Proteomes" id="UP001589810">
    <property type="component" value="Unassembled WGS sequence"/>
</dbReference>
<comment type="similarity">
    <text evidence="2">Belongs to the PheA/TfdB FAD monooxygenase family.</text>
</comment>
<dbReference type="GO" id="GO:0004497">
    <property type="term" value="F:monooxygenase activity"/>
    <property type="evidence" value="ECO:0007669"/>
    <property type="project" value="UniProtKB-KW"/>
</dbReference>
<keyword evidence="10" id="KW-1185">Reference proteome</keyword>
<dbReference type="InterPro" id="IPR036249">
    <property type="entry name" value="Thioredoxin-like_sf"/>
</dbReference>
<dbReference type="NCBIfam" id="NF006144">
    <property type="entry name" value="PRK08294.1"/>
    <property type="match status" value="1"/>
</dbReference>
<dbReference type="Gene3D" id="3.40.30.20">
    <property type="match status" value="1"/>
</dbReference>
<dbReference type="InterPro" id="IPR036188">
    <property type="entry name" value="FAD/NAD-bd_sf"/>
</dbReference>
<accession>A0ABV6MTH8</accession>
<dbReference type="SUPFAM" id="SSF52833">
    <property type="entry name" value="Thioredoxin-like"/>
    <property type="match status" value="1"/>
</dbReference>
<feature type="compositionally biased region" description="Basic and acidic residues" evidence="6">
    <location>
        <begin position="9"/>
        <end position="22"/>
    </location>
</feature>
<proteinExistence type="inferred from homology"/>
<dbReference type="Gene3D" id="3.50.50.60">
    <property type="entry name" value="FAD/NAD(P)-binding domain"/>
    <property type="match status" value="1"/>
</dbReference>
<dbReference type="EMBL" id="JBHLUD010000004">
    <property type="protein sequence ID" value="MFC0543151.1"/>
    <property type="molecule type" value="Genomic_DNA"/>
</dbReference>
<dbReference type="SUPFAM" id="SSF51905">
    <property type="entry name" value="FAD/NAD(P)-binding domain"/>
    <property type="match status" value="1"/>
</dbReference>
<evidence type="ECO:0000256" key="5">
    <source>
        <dbReference type="ARBA" id="ARBA00023002"/>
    </source>
</evidence>
<evidence type="ECO:0000256" key="1">
    <source>
        <dbReference type="ARBA" id="ARBA00001974"/>
    </source>
</evidence>
<keyword evidence="5" id="KW-0560">Oxidoreductase</keyword>
<dbReference type="Pfam" id="PF01494">
    <property type="entry name" value="FAD_binding_3"/>
    <property type="match status" value="1"/>
</dbReference>
<dbReference type="PANTHER" id="PTHR43004">
    <property type="entry name" value="TRK SYSTEM POTASSIUM UPTAKE PROTEIN"/>
    <property type="match status" value="1"/>
</dbReference>
<feature type="region of interest" description="Disordered" evidence="6">
    <location>
        <begin position="1"/>
        <end position="22"/>
    </location>
</feature>
<dbReference type="CDD" id="cd02979">
    <property type="entry name" value="PHOX_C"/>
    <property type="match status" value="1"/>
</dbReference>
<evidence type="ECO:0000256" key="4">
    <source>
        <dbReference type="ARBA" id="ARBA00022827"/>
    </source>
</evidence>
<dbReference type="InterPro" id="IPR038220">
    <property type="entry name" value="PHOX_C_sf"/>
</dbReference>
<dbReference type="RefSeq" id="WP_273941545.1">
    <property type="nucleotide sequence ID" value="NZ_CP097263.1"/>
</dbReference>
<evidence type="ECO:0000313" key="10">
    <source>
        <dbReference type="Proteomes" id="UP001589810"/>
    </source>
</evidence>
<evidence type="ECO:0000256" key="2">
    <source>
        <dbReference type="ARBA" id="ARBA00007801"/>
    </source>
</evidence>
<dbReference type="Pfam" id="PF07976">
    <property type="entry name" value="Phe_hydrox_dim"/>
    <property type="match status" value="1"/>
</dbReference>
<evidence type="ECO:0000313" key="9">
    <source>
        <dbReference type="EMBL" id="MFC0543151.1"/>
    </source>
</evidence>
<feature type="domain" description="FAD-binding" evidence="7">
    <location>
        <begin position="29"/>
        <end position="397"/>
    </location>
</feature>
<evidence type="ECO:0000259" key="7">
    <source>
        <dbReference type="Pfam" id="PF01494"/>
    </source>
</evidence>
<keyword evidence="4" id="KW-0274">FAD</keyword>
<dbReference type="InterPro" id="IPR012941">
    <property type="entry name" value="Phe_hydrox_C_dim_dom"/>
</dbReference>
<comment type="caution">
    <text evidence="9">The sequence shown here is derived from an EMBL/GenBank/DDBJ whole genome shotgun (WGS) entry which is preliminary data.</text>
</comment>
<feature type="domain" description="Phenol hydroxylase-like C-terminal dimerisation" evidence="8">
    <location>
        <begin position="438"/>
        <end position="627"/>
    </location>
</feature>
<gene>
    <name evidence="9" type="ORF">ACFFH7_16745</name>
</gene>